<organism evidence="1 2">
    <name type="scientific">Sphaerotilus microaerophilus</name>
    <dbReference type="NCBI Taxonomy" id="2914710"/>
    <lineage>
        <taxon>Bacteria</taxon>
        <taxon>Pseudomonadati</taxon>
        <taxon>Pseudomonadota</taxon>
        <taxon>Betaproteobacteria</taxon>
        <taxon>Burkholderiales</taxon>
        <taxon>Sphaerotilaceae</taxon>
        <taxon>Sphaerotilus</taxon>
    </lineage>
</organism>
<dbReference type="RefSeq" id="WP_251972748.1">
    <property type="nucleotide sequence ID" value="NZ_AP025730.1"/>
</dbReference>
<name>A0ABN6PI10_9BURK</name>
<dbReference type="Proteomes" id="UP001057498">
    <property type="component" value="Chromosome"/>
</dbReference>
<proteinExistence type="predicted"/>
<sequence length="79" mass="8563">MRPAAKYLLILESAGAMTARLFDAEHRHLSDFDAASEEVAVMTRGLYAQQGARAGEWGSALEGHSPVELAEAQVYTLDL</sequence>
<accession>A0ABN6PI10</accession>
<dbReference type="EMBL" id="AP025730">
    <property type="protein sequence ID" value="BDI04641.1"/>
    <property type="molecule type" value="Genomic_DNA"/>
</dbReference>
<evidence type="ECO:0000313" key="2">
    <source>
        <dbReference type="Proteomes" id="UP001057498"/>
    </source>
</evidence>
<evidence type="ECO:0000313" key="1">
    <source>
        <dbReference type="EMBL" id="BDI04641.1"/>
    </source>
</evidence>
<gene>
    <name evidence="1" type="ORF">CATMQ487_16110</name>
</gene>
<protein>
    <submittedName>
        <fullName evidence="1">Uncharacterized protein</fullName>
    </submittedName>
</protein>
<keyword evidence="2" id="KW-1185">Reference proteome</keyword>
<reference evidence="1" key="1">
    <citation type="submission" date="2022-04" db="EMBL/GenBank/DDBJ databases">
        <title>Whole genome sequence of Sphaerotilus sp. FB-5.</title>
        <authorList>
            <person name="Takeda M."/>
            <person name="Narihara S."/>
            <person name="Akimoto M."/>
            <person name="Akimoto R."/>
            <person name="Nishiyashiki S."/>
            <person name="Murakami T."/>
        </authorList>
    </citation>
    <scope>NUCLEOTIDE SEQUENCE</scope>
    <source>
        <strain evidence="1">FB-5</strain>
    </source>
</reference>